<keyword evidence="6" id="KW-0496">Mitochondrion</keyword>
<accession>V5IIH2</accession>
<keyword evidence="5 8" id="KW-1133">Transmembrane helix</keyword>
<dbReference type="PANTHER" id="PTHR21508">
    <property type="entry name" value="MITOGUARDIN"/>
    <property type="match status" value="1"/>
</dbReference>
<evidence type="ECO:0000256" key="3">
    <source>
        <dbReference type="ARBA" id="ARBA00022692"/>
    </source>
</evidence>
<evidence type="ECO:0000256" key="2">
    <source>
        <dbReference type="ARBA" id="ARBA00008969"/>
    </source>
</evidence>
<proteinExistence type="evidence at transcript level"/>
<evidence type="ECO:0000256" key="6">
    <source>
        <dbReference type="ARBA" id="ARBA00023128"/>
    </source>
</evidence>
<keyword evidence="4" id="KW-1000">Mitochondrion outer membrane</keyword>
<dbReference type="InterPro" id="IPR019392">
    <property type="entry name" value="Miga"/>
</dbReference>
<organism evidence="9">
    <name type="scientific">Ixodes ricinus</name>
    <name type="common">Common tick</name>
    <name type="synonym">Acarus ricinus</name>
    <dbReference type="NCBI Taxonomy" id="34613"/>
    <lineage>
        <taxon>Eukaryota</taxon>
        <taxon>Metazoa</taxon>
        <taxon>Ecdysozoa</taxon>
        <taxon>Arthropoda</taxon>
        <taxon>Chelicerata</taxon>
        <taxon>Arachnida</taxon>
        <taxon>Acari</taxon>
        <taxon>Parasitiformes</taxon>
        <taxon>Ixodida</taxon>
        <taxon>Ixodoidea</taxon>
        <taxon>Ixodidae</taxon>
        <taxon>Ixodinae</taxon>
        <taxon>Ixodes</taxon>
    </lineage>
</organism>
<evidence type="ECO:0000256" key="4">
    <source>
        <dbReference type="ARBA" id="ARBA00022787"/>
    </source>
</evidence>
<dbReference type="EMBL" id="GANP01003192">
    <property type="protein sequence ID" value="JAB81276.1"/>
    <property type="molecule type" value="mRNA"/>
</dbReference>
<evidence type="ECO:0000256" key="8">
    <source>
        <dbReference type="SAM" id="Phobius"/>
    </source>
</evidence>
<dbReference type="GO" id="GO:0008053">
    <property type="term" value="P:mitochondrial fusion"/>
    <property type="evidence" value="ECO:0007669"/>
    <property type="project" value="InterPro"/>
</dbReference>
<protein>
    <submittedName>
        <fullName evidence="9">Uncharacterized protein</fullName>
    </submittedName>
</protein>
<comment type="similarity">
    <text evidence="2">Belongs to the mitoguardin family.</text>
</comment>
<name>V5IIH2_IXORI</name>
<dbReference type="AlphaFoldDB" id="V5IIH2"/>
<keyword evidence="3 8" id="KW-0812">Transmembrane</keyword>
<dbReference type="GO" id="GO:0005741">
    <property type="term" value="C:mitochondrial outer membrane"/>
    <property type="evidence" value="ECO:0007669"/>
    <property type="project" value="UniProtKB-SubCell"/>
</dbReference>
<evidence type="ECO:0000256" key="1">
    <source>
        <dbReference type="ARBA" id="ARBA00004294"/>
    </source>
</evidence>
<feature type="transmembrane region" description="Helical" evidence="8">
    <location>
        <begin position="21"/>
        <end position="40"/>
    </location>
</feature>
<sequence>MLQVKPGVSLRMGPVPRNSKLVLVSAGVGIILLGVLTRYLRRRYFTATASAAVNGDVRRALCAECRRPSLRHRAITGGFETPLTADQLGRMGLESLEAAVGCWEDSLQALQRERSPGLLDQSGLRTLLAEAQVLRAHCRALLEGRLPLPAPAEATQAPPSTKDTDSFVSAEGVSDVATLSDVEQSPMALEECQLYMSALELLERDAIPCRTFRLEMLCCRTENEYLIKVHCVRLAFQHLTEQEGIRHWLISAGSRILGALMLRTGRDPKEALQAYDELLVYVLESQHLEQTEKELLAKGVVCCTVYDVCIDYMLLDAFEDLGNPPATVVAVTQNRWLTTGFKETALAAAIWSVLKAKKSLLAYSDGFFSRYYTLMEHVTPVLAWGFLGTDEDLKELCHFFKGEVESLVRDMFDLGRTRYTTVGDMAEDIFRNTQVRYDKVCHGPDGHPPYPDAAAVFPDPKLSPRPTQAVLPVRLEKP</sequence>
<reference evidence="9" key="1">
    <citation type="journal article" date="2015" name="Sci. Rep.">
        <title>Tissue- and time-dependent transcription in Ixodes ricinus salivary glands and midguts when blood feeding on the vertebrate host.</title>
        <authorList>
            <person name="Kotsyfakis M."/>
            <person name="Schwarz A."/>
            <person name="Erhart J."/>
            <person name="Ribeiro J.M."/>
        </authorList>
    </citation>
    <scope>NUCLEOTIDE SEQUENCE</scope>
    <source>
        <tissue evidence="9">Salivary gland and midgut</tissue>
    </source>
</reference>
<dbReference type="PANTHER" id="PTHR21508:SF5">
    <property type="entry name" value="MITOGUARDIN"/>
    <property type="match status" value="1"/>
</dbReference>
<evidence type="ECO:0000256" key="7">
    <source>
        <dbReference type="ARBA" id="ARBA00023136"/>
    </source>
</evidence>
<evidence type="ECO:0000313" key="9">
    <source>
        <dbReference type="EMBL" id="JAB81276.1"/>
    </source>
</evidence>
<dbReference type="Pfam" id="PF10265">
    <property type="entry name" value="Miga"/>
    <property type="match status" value="1"/>
</dbReference>
<comment type="subcellular location">
    <subcellularLocation>
        <location evidence="1">Mitochondrion outer membrane</location>
    </subcellularLocation>
</comment>
<evidence type="ECO:0000256" key="5">
    <source>
        <dbReference type="ARBA" id="ARBA00022989"/>
    </source>
</evidence>
<keyword evidence="7 8" id="KW-0472">Membrane</keyword>